<dbReference type="SUPFAM" id="SSF48452">
    <property type="entry name" value="TPR-like"/>
    <property type="match status" value="1"/>
</dbReference>
<protein>
    <submittedName>
        <fullName evidence="2">DUF2911 domain-containing protein</fullName>
    </submittedName>
</protein>
<feature type="chain" id="PRO_5046501983" evidence="1">
    <location>
        <begin position="20"/>
        <end position="281"/>
    </location>
</feature>
<proteinExistence type="predicted"/>
<comment type="caution">
    <text evidence="2">The sequence shown here is derived from an EMBL/GenBank/DDBJ whole genome shotgun (WGS) entry which is preliminary data.</text>
</comment>
<dbReference type="Proteomes" id="UP000635665">
    <property type="component" value="Unassembled WGS sequence"/>
</dbReference>
<dbReference type="RefSeq" id="WP_198639510.1">
    <property type="nucleotide sequence ID" value="NZ_JAEHNY010000018.1"/>
</dbReference>
<reference evidence="2 3" key="1">
    <citation type="submission" date="2020-12" db="EMBL/GenBank/DDBJ databases">
        <title>Salegentibacter orientalis sp. nov., isolated from costal sediment.</title>
        <authorList>
            <person name="Lian F.-B."/>
        </authorList>
    </citation>
    <scope>NUCLEOTIDE SEQUENCE [LARGE SCALE GENOMIC DNA]</scope>
    <source>
        <strain evidence="2 3">F60176</strain>
    </source>
</reference>
<evidence type="ECO:0000256" key="1">
    <source>
        <dbReference type="SAM" id="SignalP"/>
    </source>
</evidence>
<organism evidence="2 3">
    <name type="scientific">Salegentibacter maritimus</name>
    <dbReference type="NCBI Taxonomy" id="2794347"/>
    <lineage>
        <taxon>Bacteria</taxon>
        <taxon>Pseudomonadati</taxon>
        <taxon>Bacteroidota</taxon>
        <taxon>Flavobacteriia</taxon>
        <taxon>Flavobacteriales</taxon>
        <taxon>Flavobacteriaceae</taxon>
        <taxon>Salegentibacter</taxon>
    </lineage>
</organism>
<feature type="signal peptide" evidence="1">
    <location>
        <begin position="1"/>
        <end position="19"/>
    </location>
</feature>
<keyword evidence="3" id="KW-1185">Reference proteome</keyword>
<evidence type="ECO:0000313" key="2">
    <source>
        <dbReference type="EMBL" id="MBI6121417.1"/>
    </source>
</evidence>
<dbReference type="InterPro" id="IPR021314">
    <property type="entry name" value="DUF2911"/>
</dbReference>
<dbReference type="EMBL" id="JAEHNY010000018">
    <property type="protein sequence ID" value="MBI6121417.1"/>
    <property type="molecule type" value="Genomic_DNA"/>
</dbReference>
<sequence>MKKLFLFLCTAGIMSATQAQVQAPQPSPFTKIEQKVGLTDVSLEYSRPGMRDREIFGNLVPYGKVWRTGANENTKITFSDNVTIQGEELKAGTYAIYTIPKEDQWEVMFYSDANNWGNPAEWDKDKVALKAMAEVMELPFEMETFTIMIDDLKNDSAALNFVWANTVASLSFKVPTEEKTMASIEKTMKGPGANDYFAAATYYHDSNKDLEQAYKWINKSLELGNPDAFWILRKKSLIAADLGKKEEAIAAAKKSLAEAEKAGNQDYVKMNKDSLKEWGAM</sequence>
<name>A0ABS0TK22_9FLAO</name>
<evidence type="ECO:0000313" key="3">
    <source>
        <dbReference type="Proteomes" id="UP000635665"/>
    </source>
</evidence>
<keyword evidence="1" id="KW-0732">Signal</keyword>
<gene>
    <name evidence="2" type="ORF">I6U50_15430</name>
</gene>
<dbReference type="Gene3D" id="1.25.40.10">
    <property type="entry name" value="Tetratricopeptide repeat domain"/>
    <property type="match status" value="1"/>
</dbReference>
<accession>A0ABS0TK22</accession>
<dbReference type="Pfam" id="PF11138">
    <property type="entry name" value="DUF2911"/>
    <property type="match status" value="1"/>
</dbReference>
<dbReference type="InterPro" id="IPR011990">
    <property type="entry name" value="TPR-like_helical_dom_sf"/>
</dbReference>